<organism evidence="2 3">
    <name type="scientific">Steinernema carpocapsae</name>
    <name type="common">Entomopathogenic nematode</name>
    <dbReference type="NCBI Taxonomy" id="34508"/>
    <lineage>
        <taxon>Eukaryota</taxon>
        <taxon>Metazoa</taxon>
        <taxon>Ecdysozoa</taxon>
        <taxon>Nematoda</taxon>
        <taxon>Chromadorea</taxon>
        <taxon>Rhabditida</taxon>
        <taxon>Tylenchina</taxon>
        <taxon>Panagrolaimomorpha</taxon>
        <taxon>Strongyloidoidea</taxon>
        <taxon>Steinernematidae</taxon>
        <taxon>Steinernema</taxon>
    </lineage>
</organism>
<protein>
    <submittedName>
        <fullName evidence="2">Uncharacterized protein</fullName>
    </submittedName>
</protein>
<gene>
    <name evidence="2" type="ORF">L596_008720</name>
</gene>
<dbReference type="EMBL" id="AZBU02000002">
    <property type="protein sequence ID" value="TKR94442.1"/>
    <property type="molecule type" value="Genomic_DNA"/>
</dbReference>
<proteinExistence type="predicted"/>
<name>A0A4U5PDF3_STECR</name>
<feature type="region of interest" description="Disordered" evidence="1">
    <location>
        <begin position="1"/>
        <end position="42"/>
    </location>
</feature>
<evidence type="ECO:0000313" key="3">
    <source>
        <dbReference type="Proteomes" id="UP000298663"/>
    </source>
</evidence>
<accession>A0A4U5PDF3</accession>
<feature type="compositionally biased region" description="Polar residues" evidence="1">
    <location>
        <begin position="1"/>
        <end position="12"/>
    </location>
</feature>
<sequence>MTDTLGQKQQLLSADDPNGFSTGNRPPALGGRSPQSSFDSNGDVGQISLNWMRVNGTIAPFKALLTSTTSNSDKQVPPVQKASITSNALIRTGSIKRQPGNHVPHPIICEITKRKESTASCRITDIVAPRLECGDALLSQASQSALSVASTASAVLKTHFLKRVTKKSFPATFAPAAPLIGLIASASEISILPSNTFDSLESRGWFFLGYECRRAAKKIDDWFHACLSALAGNDEAKDRIWTLPTFKTFFSLTLAPGHRMTQTENLSTNSFPNLVRLSYLALPAVSSNISSASRAH</sequence>
<dbReference type="AlphaFoldDB" id="A0A4U5PDF3"/>
<evidence type="ECO:0000313" key="2">
    <source>
        <dbReference type="EMBL" id="TKR94442.1"/>
    </source>
</evidence>
<comment type="caution">
    <text evidence="2">The sequence shown here is derived from an EMBL/GenBank/DDBJ whole genome shotgun (WGS) entry which is preliminary data.</text>
</comment>
<evidence type="ECO:0000256" key="1">
    <source>
        <dbReference type="SAM" id="MobiDB-lite"/>
    </source>
</evidence>
<dbReference type="OrthoDB" id="5790186at2759"/>
<reference evidence="2 3" key="2">
    <citation type="journal article" date="2019" name="G3 (Bethesda)">
        <title>Hybrid Assembly of the Genome of the Entomopathogenic Nematode Steinernema carpocapsae Identifies the X-Chromosome.</title>
        <authorList>
            <person name="Serra L."/>
            <person name="Macchietto M."/>
            <person name="Macias-Munoz A."/>
            <person name="McGill C.J."/>
            <person name="Rodriguez I.M."/>
            <person name="Rodriguez B."/>
            <person name="Murad R."/>
            <person name="Mortazavi A."/>
        </authorList>
    </citation>
    <scope>NUCLEOTIDE SEQUENCE [LARGE SCALE GENOMIC DNA]</scope>
    <source>
        <strain evidence="2 3">ALL</strain>
    </source>
</reference>
<reference evidence="2 3" key="1">
    <citation type="journal article" date="2015" name="Genome Biol.">
        <title>Comparative genomics of Steinernema reveals deeply conserved gene regulatory networks.</title>
        <authorList>
            <person name="Dillman A.R."/>
            <person name="Macchietto M."/>
            <person name="Porter C.F."/>
            <person name="Rogers A."/>
            <person name="Williams B."/>
            <person name="Antoshechkin I."/>
            <person name="Lee M.M."/>
            <person name="Goodwin Z."/>
            <person name="Lu X."/>
            <person name="Lewis E.E."/>
            <person name="Goodrich-Blair H."/>
            <person name="Stock S.P."/>
            <person name="Adams B.J."/>
            <person name="Sternberg P.W."/>
            <person name="Mortazavi A."/>
        </authorList>
    </citation>
    <scope>NUCLEOTIDE SEQUENCE [LARGE SCALE GENOMIC DNA]</scope>
    <source>
        <strain evidence="2 3">ALL</strain>
    </source>
</reference>
<keyword evidence="3" id="KW-1185">Reference proteome</keyword>
<dbReference type="Proteomes" id="UP000298663">
    <property type="component" value="Unassembled WGS sequence"/>
</dbReference>